<proteinExistence type="predicted"/>
<keyword evidence="3" id="KW-1185">Reference proteome</keyword>
<gene>
    <name evidence="2" type="ORF">HUW48_21460</name>
</gene>
<keyword evidence="1" id="KW-0732">Signal</keyword>
<sequence length="66" mass="7301">MKFILLLSVALLWGIMDSSAQTIDGTALKDLAIEYVEIVGQTKVLSNRQFVEIAYGQEKASGLYSY</sequence>
<evidence type="ECO:0000313" key="2">
    <source>
        <dbReference type="EMBL" id="QMU30428.1"/>
    </source>
</evidence>
<feature type="signal peptide" evidence="1">
    <location>
        <begin position="1"/>
        <end position="20"/>
    </location>
</feature>
<reference evidence="2 3" key="1">
    <citation type="submission" date="2020-08" db="EMBL/GenBank/DDBJ databases">
        <title>Adhaeribacter dokdonensis sp. nov., isolated from the rhizosphere of Elymus tsukushiensis, a plant native to the Dokdo Islands, Republic of Korea.</title>
        <authorList>
            <person name="Ghim S.Y."/>
        </authorList>
    </citation>
    <scope>NUCLEOTIDE SEQUENCE [LARGE SCALE GENOMIC DNA]</scope>
    <source>
        <strain evidence="2 3">KUDC8001</strain>
    </source>
</reference>
<evidence type="ECO:0000256" key="1">
    <source>
        <dbReference type="SAM" id="SignalP"/>
    </source>
</evidence>
<organism evidence="2 3">
    <name type="scientific">Adhaeribacter radiodurans</name>
    <dbReference type="NCBI Taxonomy" id="2745197"/>
    <lineage>
        <taxon>Bacteria</taxon>
        <taxon>Pseudomonadati</taxon>
        <taxon>Bacteroidota</taxon>
        <taxon>Cytophagia</taxon>
        <taxon>Cytophagales</taxon>
        <taxon>Hymenobacteraceae</taxon>
        <taxon>Adhaeribacter</taxon>
    </lineage>
</organism>
<accession>A0A7L7LC54</accession>
<dbReference type="RefSeq" id="WP_182412875.1">
    <property type="nucleotide sequence ID" value="NZ_CP055153.1"/>
</dbReference>
<name>A0A7L7LC54_9BACT</name>
<feature type="chain" id="PRO_5029790811" evidence="1">
    <location>
        <begin position="21"/>
        <end position="66"/>
    </location>
</feature>
<protein>
    <submittedName>
        <fullName evidence="2">Uncharacterized protein</fullName>
    </submittedName>
</protein>
<dbReference type="EMBL" id="CP055153">
    <property type="protein sequence ID" value="QMU30428.1"/>
    <property type="molecule type" value="Genomic_DNA"/>
</dbReference>
<evidence type="ECO:0000313" key="3">
    <source>
        <dbReference type="Proteomes" id="UP000514509"/>
    </source>
</evidence>
<dbReference type="AlphaFoldDB" id="A0A7L7LC54"/>
<dbReference type="Proteomes" id="UP000514509">
    <property type="component" value="Chromosome"/>
</dbReference>
<dbReference type="KEGG" id="add:HUW48_21460"/>